<feature type="domain" description="Phage shock protein PspC N-terminal" evidence="7">
    <location>
        <begin position="101"/>
        <end position="158"/>
    </location>
</feature>
<accession>A0A1G6H7W0</accession>
<name>A0A1G6H7W0_9BACT</name>
<keyword evidence="3 6" id="KW-0812">Transmembrane</keyword>
<dbReference type="PANTHER" id="PTHR33885:SF3">
    <property type="entry name" value="PHAGE SHOCK PROTEIN C"/>
    <property type="match status" value="1"/>
</dbReference>
<protein>
    <submittedName>
        <fullName evidence="8">Phage shock protein C (PspC) family protein</fullName>
    </submittedName>
</protein>
<sequence length="193" mass="21773">MKNTMNVNIGGQAFVIDEDAYHILRTYLESWEANLFEDPGKREILDDMESRIAEIFLASIKVAGTVVSISLVESAIKIMGKPDEAETFADTNTVVTPRAYRRIYRDTENRILGGVCSGISLYWRIDPIIFRLLFVLGVLFAGTGILIYLVLWIAIPKAITPAQKLEMRGEPITVENIRKAVTNEFNEVFSQKK</sequence>
<dbReference type="RefSeq" id="WP_125869755.1">
    <property type="nucleotide sequence ID" value="NZ_FMYP01000008.1"/>
</dbReference>
<keyword evidence="9" id="KW-1185">Reference proteome</keyword>
<feature type="transmembrane region" description="Helical" evidence="6">
    <location>
        <begin position="132"/>
        <end position="155"/>
    </location>
</feature>
<evidence type="ECO:0000256" key="3">
    <source>
        <dbReference type="ARBA" id="ARBA00022692"/>
    </source>
</evidence>
<dbReference type="Pfam" id="PF04024">
    <property type="entry name" value="PspC"/>
    <property type="match status" value="1"/>
</dbReference>
<dbReference type="InterPro" id="IPR052027">
    <property type="entry name" value="PspC"/>
</dbReference>
<comment type="subcellular location">
    <subcellularLocation>
        <location evidence="1">Cell membrane</location>
        <topology evidence="1">Single-pass membrane protein</topology>
    </subcellularLocation>
</comment>
<organism evidence="8 9">
    <name type="scientific">Williamwhitmania taraxaci</name>
    <dbReference type="NCBI Taxonomy" id="1640674"/>
    <lineage>
        <taxon>Bacteria</taxon>
        <taxon>Pseudomonadati</taxon>
        <taxon>Bacteroidota</taxon>
        <taxon>Bacteroidia</taxon>
        <taxon>Bacteroidales</taxon>
        <taxon>Williamwhitmaniaceae</taxon>
        <taxon>Williamwhitmania</taxon>
    </lineage>
</organism>
<dbReference type="EMBL" id="FMYP01000008">
    <property type="protein sequence ID" value="SDB90234.1"/>
    <property type="molecule type" value="Genomic_DNA"/>
</dbReference>
<keyword evidence="5 6" id="KW-0472">Membrane</keyword>
<evidence type="ECO:0000313" key="9">
    <source>
        <dbReference type="Proteomes" id="UP000199452"/>
    </source>
</evidence>
<proteinExistence type="predicted"/>
<dbReference type="PANTHER" id="PTHR33885">
    <property type="entry name" value="PHAGE SHOCK PROTEIN C"/>
    <property type="match status" value="1"/>
</dbReference>
<evidence type="ECO:0000259" key="7">
    <source>
        <dbReference type="Pfam" id="PF04024"/>
    </source>
</evidence>
<evidence type="ECO:0000256" key="2">
    <source>
        <dbReference type="ARBA" id="ARBA00022475"/>
    </source>
</evidence>
<gene>
    <name evidence="8" type="ORF">SAMN05216323_10085</name>
</gene>
<dbReference type="STRING" id="1640674.SAMN05216323_10085"/>
<dbReference type="OrthoDB" id="5772680at2"/>
<evidence type="ECO:0000256" key="6">
    <source>
        <dbReference type="SAM" id="Phobius"/>
    </source>
</evidence>
<evidence type="ECO:0000256" key="4">
    <source>
        <dbReference type="ARBA" id="ARBA00022989"/>
    </source>
</evidence>
<evidence type="ECO:0000256" key="1">
    <source>
        <dbReference type="ARBA" id="ARBA00004162"/>
    </source>
</evidence>
<keyword evidence="4 6" id="KW-1133">Transmembrane helix</keyword>
<evidence type="ECO:0000313" key="8">
    <source>
        <dbReference type="EMBL" id="SDB90234.1"/>
    </source>
</evidence>
<dbReference type="GO" id="GO:0005886">
    <property type="term" value="C:plasma membrane"/>
    <property type="evidence" value="ECO:0007669"/>
    <property type="project" value="UniProtKB-SubCell"/>
</dbReference>
<dbReference type="Proteomes" id="UP000199452">
    <property type="component" value="Unassembled WGS sequence"/>
</dbReference>
<reference evidence="8 9" key="1">
    <citation type="submission" date="2016-09" db="EMBL/GenBank/DDBJ databases">
        <authorList>
            <person name="Capua I."/>
            <person name="De Benedictis P."/>
            <person name="Joannis T."/>
            <person name="Lombin L.H."/>
            <person name="Cattoli G."/>
        </authorList>
    </citation>
    <scope>NUCLEOTIDE SEQUENCE [LARGE SCALE GENOMIC DNA]</scope>
    <source>
        <strain evidence="8 9">A7P-90m</strain>
    </source>
</reference>
<dbReference type="InterPro" id="IPR007168">
    <property type="entry name" value="Phageshock_PspC_N"/>
</dbReference>
<keyword evidence="2" id="KW-1003">Cell membrane</keyword>
<dbReference type="AlphaFoldDB" id="A0A1G6H7W0"/>
<evidence type="ECO:0000256" key="5">
    <source>
        <dbReference type="ARBA" id="ARBA00023136"/>
    </source>
</evidence>